<accession>A0A936F1Z4</accession>
<reference evidence="7 8" key="1">
    <citation type="submission" date="2020-10" db="EMBL/GenBank/DDBJ databases">
        <title>Connecting structure to function with the recovery of over 1000 high-quality activated sludge metagenome-assembled genomes encoding full-length rRNA genes using long-read sequencing.</title>
        <authorList>
            <person name="Singleton C.M."/>
            <person name="Petriglieri F."/>
            <person name="Kristensen J.M."/>
            <person name="Kirkegaard R.H."/>
            <person name="Michaelsen T.Y."/>
            <person name="Andersen M.H."/>
            <person name="Karst S.M."/>
            <person name="Dueholm M.S."/>
            <person name="Nielsen P.H."/>
            <person name="Albertsen M."/>
        </authorList>
    </citation>
    <scope>NUCLEOTIDE SEQUENCE [LARGE SCALE GENOMIC DNA]</scope>
    <source>
        <strain evidence="7">OdNE_18-Q3-R46-58_MAXAC.008</strain>
    </source>
</reference>
<comment type="similarity">
    <text evidence="1">Belongs to the peptidase S9C family.</text>
</comment>
<name>A0A936F1Z4_9BACT</name>
<dbReference type="Pfam" id="PF00326">
    <property type="entry name" value="Peptidase_S9"/>
    <property type="match status" value="1"/>
</dbReference>
<proteinExistence type="inferred from homology"/>
<protein>
    <submittedName>
        <fullName evidence="7">S9 family peptidase</fullName>
    </submittedName>
</protein>
<evidence type="ECO:0000313" key="8">
    <source>
        <dbReference type="Proteomes" id="UP000709959"/>
    </source>
</evidence>
<dbReference type="SUPFAM" id="SSF53474">
    <property type="entry name" value="alpha/beta-Hydrolases"/>
    <property type="match status" value="1"/>
</dbReference>
<dbReference type="FunFam" id="3.40.50.1820:FF:000028">
    <property type="entry name" value="S9 family peptidase"/>
    <property type="match status" value="1"/>
</dbReference>
<dbReference type="InterPro" id="IPR011042">
    <property type="entry name" value="6-blade_b-propeller_TolB-like"/>
</dbReference>
<keyword evidence="2" id="KW-0645">Protease</keyword>
<dbReference type="Gene3D" id="2.120.10.60">
    <property type="entry name" value="Tricorn protease N-terminal domain"/>
    <property type="match status" value="1"/>
</dbReference>
<dbReference type="InterPro" id="IPR029058">
    <property type="entry name" value="AB_hydrolase_fold"/>
</dbReference>
<dbReference type="GO" id="GO:0004252">
    <property type="term" value="F:serine-type endopeptidase activity"/>
    <property type="evidence" value="ECO:0007669"/>
    <property type="project" value="TreeGrafter"/>
</dbReference>
<keyword evidence="3" id="KW-0732">Signal</keyword>
<organism evidence="7 8">
    <name type="scientific">Candidatus Geothrix odensensis</name>
    <dbReference type="NCBI Taxonomy" id="2954440"/>
    <lineage>
        <taxon>Bacteria</taxon>
        <taxon>Pseudomonadati</taxon>
        <taxon>Acidobacteriota</taxon>
        <taxon>Holophagae</taxon>
        <taxon>Holophagales</taxon>
        <taxon>Holophagaceae</taxon>
        <taxon>Geothrix</taxon>
    </lineage>
</organism>
<evidence type="ECO:0000256" key="4">
    <source>
        <dbReference type="ARBA" id="ARBA00022801"/>
    </source>
</evidence>
<dbReference type="AlphaFoldDB" id="A0A936F1Z4"/>
<dbReference type="Gene3D" id="2.120.10.30">
    <property type="entry name" value="TolB, C-terminal domain"/>
    <property type="match status" value="1"/>
</dbReference>
<keyword evidence="4" id="KW-0378">Hydrolase</keyword>
<dbReference type="Gene3D" id="3.40.50.1820">
    <property type="entry name" value="alpha/beta hydrolase"/>
    <property type="match status" value="1"/>
</dbReference>
<sequence>MAQDSKPGSSAWGWWLPVCLCEADASQSEASVSLLHRFLVPALILALPATAAEKRAFHIEDLYRLKGVQHLALSPDGSKLAFEVSSQDLKASTRTTQLWLLEVATGQVKQLTFSGKSDTAPQWSKDGKTLTFLSSRSGGSQLWALDASGGEARKVTSFEAGVGAPKLLPGGGKVVFEASVFPEAMTDGARHKELSDKLDNGPVQAHLADELLYRHWTGWRDFQYSHLFTATFEGKVEALTGGKQDYPGFWQSWDLSPDGKEVCVTTNTDAVQARSTNQDLFLISLEGDRTPRRITADNPAADQDPQYSPDGRYIAYKFQVKAGHESDRFRLAVYDRQAKTRKVLTEGIDNWVDGFQWSADGKALWFTVQEKGRWPLHRVIVATGEITRALEGLSIREFQVSRDQKAVFFTQSRVGEPVEIWRGNFETGFLTRYTSFNQAVAEEVDFRPAEEQWVKGADGKDIHVFLVKPHGFDPAKKYPLILNVHGGPQMMWSDTLRGDWQVYPGAGYIVAFPNPHGSTGYGQAFTDAISGDWDGKVMTDIEKVADHLAALPYVDKDRMGAMGWSWGGYAMMWLEGHTTRFKALAAMMGVYDLRSMHGATEELWFPEHDLTGTPWDKAAAYERMNPSSHVKAFKTPCLVITGERDYRVPYTQSLQFFTGLQAMGVPSRLLVFKNDGHWPDNLKSMPVYYNAHLEWFQKYLGGGAAPWKTEDLVRNLAFDKDRK</sequence>
<evidence type="ECO:0000256" key="3">
    <source>
        <dbReference type="ARBA" id="ARBA00022729"/>
    </source>
</evidence>
<dbReference type="PANTHER" id="PTHR42776">
    <property type="entry name" value="SERINE PEPTIDASE S9 FAMILY MEMBER"/>
    <property type="match status" value="1"/>
</dbReference>
<feature type="domain" description="Peptidase S9 prolyl oligopeptidase catalytic" evidence="6">
    <location>
        <begin position="501"/>
        <end position="702"/>
    </location>
</feature>
<comment type="caution">
    <text evidence="7">The sequence shown here is derived from an EMBL/GenBank/DDBJ whole genome shotgun (WGS) entry which is preliminary data.</text>
</comment>
<dbReference type="InterPro" id="IPR001375">
    <property type="entry name" value="Peptidase_S9_cat"/>
</dbReference>
<dbReference type="SUPFAM" id="SSF82171">
    <property type="entry name" value="DPP6 N-terminal domain-like"/>
    <property type="match status" value="1"/>
</dbReference>
<dbReference type="Pfam" id="PF07676">
    <property type="entry name" value="PD40"/>
    <property type="match status" value="1"/>
</dbReference>
<dbReference type="PANTHER" id="PTHR42776:SF13">
    <property type="entry name" value="DIPEPTIDYL-PEPTIDASE 5"/>
    <property type="match status" value="1"/>
</dbReference>
<evidence type="ECO:0000313" key="7">
    <source>
        <dbReference type="EMBL" id="MBK8572311.1"/>
    </source>
</evidence>
<keyword evidence="5" id="KW-0720">Serine protease</keyword>
<evidence type="ECO:0000256" key="2">
    <source>
        <dbReference type="ARBA" id="ARBA00022670"/>
    </source>
</evidence>
<evidence type="ECO:0000256" key="5">
    <source>
        <dbReference type="ARBA" id="ARBA00022825"/>
    </source>
</evidence>
<gene>
    <name evidence="7" type="ORF">IPN91_06605</name>
</gene>
<dbReference type="GO" id="GO:0006508">
    <property type="term" value="P:proteolysis"/>
    <property type="evidence" value="ECO:0007669"/>
    <property type="project" value="UniProtKB-KW"/>
</dbReference>
<dbReference type="InterPro" id="IPR011659">
    <property type="entry name" value="WD40"/>
</dbReference>
<dbReference type="Proteomes" id="UP000709959">
    <property type="component" value="Unassembled WGS sequence"/>
</dbReference>
<evidence type="ECO:0000259" key="6">
    <source>
        <dbReference type="Pfam" id="PF00326"/>
    </source>
</evidence>
<dbReference type="EMBL" id="JADKCH010000004">
    <property type="protein sequence ID" value="MBK8572311.1"/>
    <property type="molecule type" value="Genomic_DNA"/>
</dbReference>
<evidence type="ECO:0000256" key="1">
    <source>
        <dbReference type="ARBA" id="ARBA00010040"/>
    </source>
</evidence>